<comment type="cofactor">
    <cofactor evidence="1">
        <name>Zn(2+)</name>
        <dbReference type="ChEBI" id="CHEBI:29105"/>
    </cofactor>
</comment>
<dbReference type="PANTHER" id="PTHR11733">
    <property type="entry name" value="ZINC METALLOPROTEASE FAMILY M13 NEPRILYSIN-RELATED"/>
    <property type="match status" value="1"/>
</dbReference>
<evidence type="ECO:0000313" key="10">
    <source>
        <dbReference type="EMBL" id="ASY09076.1"/>
    </source>
</evidence>
<dbReference type="Proteomes" id="UP000217153">
    <property type="component" value="Chromosome"/>
</dbReference>
<dbReference type="PANTHER" id="PTHR11733:SF167">
    <property type="entry name" value="FI17812P1-RELATED"/>
    <property type="match status" value="1"/>
</dbReference>
<evidence type="ECO:0000256" key="2">
    <source>
        <dbReference type="ARBA" id="ARBA00007357"/>
    </source>
</evidence>
<dbReference type="GO" id="GO:0004222">
    <property type="term" value="F:metalloendopeptidase activity"/>
    <property type="evidence" value="ECO:0007669"/>
    <property type="project" value="InterPro"/>
</dbReference>
<organism evidence="10 11">
    <name type="scientific">Candidatus Nanopelagicus limnae</name>
    <dbReference type="NCBI Taxonomy" id="1884634"/>
    <lineage>
        <taxon>Bacteria</taxon>
        <taxon>Bacillati</taxon>
        <taxon>Actinomycetota</taxon>
        <taxon>Actinomycetes</taxon>
        <taxon>Candidatus Nanopelagicales</taxon>
        <taxon>Candidatus Nanopelagicaceae</taxon>
        <taxon>Candidatus Nanopelagicus</taxon>
    </lineage>
</organism>
<dbReference type="CDD" id="cd08662">
    <property type="entry name" value="M13"/>
    <property type="match status" value="1"/>
</dbReference>
<dbReference type="SUPFAM" id="SSF55486">
    <property type="entry name" value="Metalloproteases ('zincins'), catalytic domain"/>
    <property type="match status" value="1"/>
</dbReference>
<evidence type="ECO:0000256" key="5">
    <source>
        <dbReference type="ARBA" id="ARBA00022801"/>
    </source>
</evidence>
<evidence type="ECO:0000256" key="4">
    <source>
        <dbReference type="ARBA" id="ARBA00022723"/>
    </source>
</evidence>
<dbReference type="InterPro" id="IPR018497">
    <property type="entry name" value="Peptidase_M13_C"/>
</dbReference>
<dbReference type="Pfam" id="PF01431">
    <property type="entry name" value="Peptidase_M13"/>
    <property type="match status" value="1"/>
</dbReference>
<dbReference type="AlphaFoldDB" id="A0A249JX38"/>
<evidence type="ECO:0000259" key="8">
    <source>
        <dbReference type="Pfam" id="PF01431"/>
    </source>
</evidence>
<evidence type="ECO:0000313" key="11">
    <source>
        <dbReference type="Proteomes" id="UP000217153"/>
    </source>
</evidence>
<keyword evidence="11" id="KW-1185">Reference proteome</keyword>
<feature type="domain" description="Peptidase M13 C-terminal" evidence="8">
    <location>
        <begin position="445"/>
        <end position="648"/>
    </location>
</feature>
<dbReference type="InterPro" id="IPR042089">
    <property type="entry name" value="Peptidase_M13_dom_2"/>
</dbReference>
<gene>
    <name evidence="10" type="ORF">B1s21122_01730</name>
</gene>
<feature type="domain" description="Peptidase M13 N-terminal" evidence="9">
    <location>
        <begin position="16"/>
        <end position="393"/>
    </location>
</feature>
<keyword evidence="3" id="KW-0645">Protease</keyword>
<keyword evidence="5" id="KW-0378">Hydrolase</keyword>
<dbReference type="GO" id="GO:0016485">
    <property type="term" value="P:protein processing"/>
    <property type="evidence" value="ECO:0007669"/>
    <property type="project" value="TreeGrafter"/>
</dbReference>
<proteinExistence type="inferred from homology"/>
<evidence type="ECO:0000256" key="7">
    <source>
        <dbReference type="ARBA" id="ARBA00023049"/>
    </source>
</evidence>
<keyword evidence="4" id="KW-0479">Metal-binding</keyword>
<dbReference type="GO" id="GO:0005886">
    <property type="term" value="C:plasma membrane"/>
    <property type="evidence" value="ECO:0007669"/>
    <property type="project" value="TreeGrafter"/>
</dbReference>
<evidence type="ECO:0000259" key="9">
    <source>
        <dbReference type="Pfam" id="PF05649"/>
    </source>
</evidence>
<dbReference type="PRINTS" id="PR00786">
    <property type="entry name" value="NEPRILYSIN"/>
</dbReference>
<reference evidence="11" key="1">
    <citation type="submission" date="2016-10" db="EMBL/GenBank/DDBJ databases">
        <title>High microdiversification within the ubiquitous acI lineage of Actinobacteria.</title>
        <authorList>
            <person name="Neuenschwander S.M."/>
            <person name="Salcher M."/>
            <person name="Ghai R."/>
            <person name="Pernthaler J."/>
        </authorList>
    </citation>
    <scope>NUCLEOTIDE SEQUENCE [LARGE SCALE GENOMIC DNA]</scope>
</reference>
<dbReference type="InterPro" id="IPR024079">
    <property type="entry name" value="MetalloPept_cat_dom_sf"/>
</dbReference>
<evidence type="ECO:0000256" key="1">
    <source>
        <dbReference type="ARBA" id="ARBA00001947"/>
    </source>
</evidence>
<dbReference type="Gene3D" id="1.10.1380.10">
    <property type="entry name" value="Neutral endopeptidase , domain2"/>
    <property type="match status" value="1"/>
</dbReference>
<comment type="similarity">
    <text evidence="2">Belongs to the peptidase M13 family.</text>
</comment>
<dbReference type="GO" id="GO:0046872">
    <property type="term" value="F:metal ion binding"/>
    <property type="evidence" value="ECO:0007669"/>
    <property type="project" value="UniProtKB-KW"/>
</dbReference>
<sequence>MKSGLDLSHIDQGIRPQDDLFRFMNGKWLKESTIPADRASDGAFYWLYEQAEKQVKQIILDQSASKAATGSNAQKIGDLYNSFMDEAGIEKLGLSPIADDLAKAAGIKTVDDFLKTLGEFEARGLSGLFYTYVSTDNKDSTKNIVYLGQSGLSLPDEAYYREDEYQEIRQAFLKHVEKMFELANLENPSQSAAQVLEIETELASFHWDQVKDRDAELTYNKKSFSELKQLAASFNWPLWITASNTPAKVLDQVIIRQPSYLEGLSKLLAAFDLPKWRSWLSWHVLSGASPYLSAAFVNENFNFYGTTLSGIPKLKDRWKRGVGLVEGALGEAVGQIYVERHFGENAKTKMVELVANLTKAYRVSIEGLSWMSQETKERAYIKLEKFTPKIGYPDKWRDYSALEIKAGDLIGNLAQIAKYSQDYEYNKIGKPVDKSEWYMTPQTVNAYYNPGMNEIVFPAAILQPPFFDVNADDYAANYGGIGAVIGHEIGHGFDDQGSKYDGDGNLVNWWSDIDRKEFEKRTKKLIDQYDQLSPAAAPDVKVNGALTVGENIGDLGGLTIAYKAYEISLNGKQPPVIDGYSGAQRFFMGWAQSWRGKYRAEEVRRRIATDPHSPDEFRCNQIVANLDEFYQAFGVGQNDKHFMKADARVRIW</sequence>
<evidence type="ECO:0000256" key="3">
    <source>
        <dbReference type="ARBA" id="ARBA00022670"/>
    </source>
</evidence>
<accession>A0A249JX38</accession>
<dbReference type="InterPro" id="IPR008753">
    <property type="entry name" value="Peptidase_M13_N"/>
</dbReference>
<protein>
    <submittedName>
        <fullName evidence="10">Putative endopeptidase</fullName>
    </submittedName>
</protein>
<dbReference type="KEGG" id="abam:B1s21122_01730"/>
<keyword evidence="6" id="KW-0862">Zinc</keyword>
<evidence type="ECO:0000256" key="6">
    <source>
        <dbReference type="ARBA" id="ARBA00022833"/>
    </source>
</evidence>
<dbReference type="PROSITE" id="PS51885">
    <property type="entry name" value="NEPRILYSIN"/>
    <property type="match status" value="1"/>
</dbReference>
<dbReference type="OrthoDB" id="9775677at2"/>
<keyword evidence="7" id="KW-0482">Metalloprotease</keyword>
<name>A0A249JX38_9ACTN</name>
<dbReference type="RefSeq" id="WP_095680379.1">
    <property type="nucleotide sequence ID" value="NZ_CP016768.2"/>
</dbReference>
<dbReference type="InterPro" id="IPR000718">
    <property type="entry name" value="Peptidase_M13"/>
</dbReference>
<dbReference type="EMBL" id="CP016768">
    <property type="protein sequence ID" value="ASY09076.1"/>
    <property type="molecule type" value="Genomic_DNA"/>
</dbReference>
<dbReference type="Gene3D" id="3.40.390.10">
    <property type="entry name" value="Collagenase (Catalytic Domain)"/>
    <property type="match status" value="1"/>
</dbReference>
<dbReference type="Pfam" id="PF05649">
    <property type="entry name" value="Peptidase_M13_N"/>
    <property type="match status" value="1"/>
</dbReference>